<dbReference type="InterPro" id="IPR036390">
    <property type="entry name" value="WH_DNA-bd_sf"/>
</dbReference>
<proteinExistence type="predicted"/>
<evidence type="ECO:0000256" key="1">
    <source>
        <dbReference type="ARBA" id="ARBA00023015"/>
    </source>
</evidence>
<keyword evidence="2" id="KW-0238">DNA-binding</keyword>
<dbReference type="InterPro" id="IPR036388">
    <property type="entry name" value="WH-like_DNA-bd_sf"/>
</dbReference>
<accession>A0ABP4YQN6</accession>
<comment type="caution">
    <text evidence="5">The sequence shown here is derived from an EMBL/GenBank/DDBJ whole genome shotgun (WGS) entry which is preliminary data.</text>
</comment>
<dbReference type="Pfam" id="PF12802">
    <property type="entry name" value="MarR_2"/>
    <property type="match status" value="1"/>
</dbReference>
<gene>
    <name evidence="5" type="ORF">GCM10009682_53710</name>
</gene>
<dbReference type="SUPFAM" id="SSF46785">
    <property type="entry name" value="Winged helix' DNA-binding domain"/>
    <property type="match status" value="1"/>
</dbReference>
<keyword evidence="3" id="KW-0804">Transcription</keyword>
<dbReference type="PANTHER" id="PTHR38465">
    <property type="entry name" value="HTH-TYPE TRANSCRIPTIONAL REGULATOR MJ1563-RELATED"/>
    <property type="match status" value="1"/>
</dbReference>
<dbReference type="InterPro" id="IPR052362">
    <property type="entry name" value="HTH-GbsR_regulator"/>
</dbReference>
<dbReference type="Gene3D" id="1.10.10.10">
    <property type="entry name" value="Winged helix-like DNA-binding domain superfamily/Winged helix DNA-binding domain"/>
    <property type="match status" value="1"/>
</dbReference>
<sequence>MPDPRDTQVIEQFVERFAQVLVDSGMPRIASRIAIAIMATDEGRLTAAELAERLHASPAAVSGGVRYLTQVGIVHRGRERGSRRDHFTVEHDWLYQTIAQRDSILVRWSAGLREGVQAVGGDTPAGRRFAESVEFFEFLRGEMEGVLDRWEAHRRAATTRA</sequence>
<evidence type="ECO:0000259" key="4">
    <source>
        <dbReference type="Pfam" id="PF12802"/>
    </source>
</evidence>
<evidence type="ECO:0000256" key="3">
    <source>
        <dbReference type="ARBA" id="ARBA00023163"/>
    </source>
</evidence>
<keyword evidence="6" id="KW-1185">Reference proteome</keyword>
<organism evidence="5 6">
    <name type="scientific">Luedemannella flava</name>
    <dbReference type="NCBI Taxonomy" id="349316"/>
    <lineage>
        <taxon>Bacteria</taxon>
        <taxon>Bacillati</taxon>
        <taxon>Actinomycetota</taxon>
        <taxon>Actinomycetes</taxon>
        <taxon>Micromonosporales</taxon>
        <taxon>Micromonosporaceae</taxon>
        <taxon>Luedemannella</taxon>
    </lineage>
</organism>
<keyword evidence="1" id="KW-0805">Transcription regulation</keyword>
<name>A0ABP4YQN6_9ACTN</name>
<dbReference type="PANTHER" id="PTHR38465:SF2">
    <property type="entry name" value="HTH-TYPE TRANSCRIPTIONAL REGULATOR MMPR5"/>
    <property type="match status" value="1"/>
</dbReference>
<reference evidence="6" key="1">
    <citation type="journal article" date="2019" name="Int. J. Syst. Evol. Microbiol.">
        <title>The Global Catalogue of Microorganisms (GCM) 10K type strain sequencing project: providing services to taxonomists for standard genome sequencing and annotation.</title>
        <authorList>
            <consortium name="The Broad Institute Genomics Platform"/>
            <consortium name="The Broad Institute Genome Sequencing Center for Infectious Disease"/>
            <person name="Wu L."/>
            <person name="Ma J."/>
        </authorList>
    </citation>
    <scope>NUCLEOTIDE SEQUENCE [LARGE SCALE GENOMIC DNA]</scope>
    <source>
        <strain evidence="6">JCM 13250</strain>
    </source>
</reference>
<dbReference type="RefSeq" id="WP_344138312.1">
    <property type="nucleotide sequence ID" value="NZ_BAAALT010000242.1"/>
</dbReference>
<evidence type="ECO:0000313" key="5">
    <source>
        <dbReference type="EMBL" id="GAA1827765.1"/>
    </source>
</evidence>
<evidence type="ECO:0000313" key="6">
    <source>
        <dbReference type="Proteomes" id="UP001500218"/>
    </source>
</evidence>
<dbReference type="InterPro" id="IPR000835">
    <property type="entry name" value="HTH_MarR-typ"/>
</dbReference>
<dbReference type="Proteomes" id="UP001500218">
    <property type="component" value="Unassembled WGS sequence"/>
</dbReference>
<dbReference type="EMBL" id="BAAALT010000242">
    <property type="protein sequence ID" value="GAA1827765.1"/>
    <property type="molecule type" value="Genomic_DNA"/>
</dbReference>
<feature type="domain" description="HTH marR-type" evidence="4">
    <location>
        <begin position="24"/>
        <end position="84"/>
    </location>
</feature>
<protein>
    <submittedName>
        <fullName evidence="5">MarR family transcriptional regulator</fullName>
    </submittedName>
</protein>
<evidence type="ECO:0000256" key="2">
    <source>
        <dbReference type="ARBA" id="ARBA00023125"/>
    </source>
</evidence>